<evidence type="ECO:0000256" key="1">
    <source>
        <dbReference type="SAM" id="Phobius"/>
    </source>
</evidence>
<name>A0A8J8P3S6_HALGN</name>
<dbReference type="AlphaFoldDB" id="A0A8J8P3S6"/>
<protein>
    <submittedName>
        <fullName evidence="2">Uncharacterized protein</fullName>
    </submittedName>
</protein>
<comment type="caution">
    <text evidence="2">The sequence shown here is derived from an EMBL/GenBank/DDBJ whole genome shotgun (WGS) entry which is preliminary data.</text>
</comment>
<reference evidence="2" key="1">
    <citation type="submission" date="2019-06" db="EMBL/GenBank/DDBJ databases">
        <authorList>
            <person name="Zheng W."/>
        </authorList>
    </citation>
    <scope>NUCLEOTIDE SEQUENCE</scope>
    <source>
        <strain evidence="2">QDHG01</strain>
    </source>
</reference>
<evidence type="ECO:0000313" key="3">
    <source>
        <dbReference type="Proteomes" id="UP000785679"/>
    </source>
</evidence>
<keyword evidence="1" id="KW-0812">Transmembrane</keyword>
<evidence type="ECO:0000313" key="2">
    <source>
        <dbReference type="EMBL" id="TNV86383.1"/>
    </source>
</evidence>
<organism evidence="2 3">
    <name type="scientific">Halteria grandinella</name>
    <dbReference type="NCBI Taxonomy" id="5974"/>
    <lineage>
        <taxon>Eukaryota</taxon>
        <taxon>Sar</taxon>
        <taxon>Alveolata</taxon>
        <taxon>Ciliophora</taxon>
        <taxon>Intramacronucleata</taxon>
        <taxon>Spirotrichea</taxon>
        <taxon>Stichotrichia</taxon>
        <taxon>Sporadotrichida</taxon>
        <taxon>Halteriidae</taxon>
        <taxon>Halteria</taxon>
    </lineage>
</organism>
<keyword evidence="3" id="KW-1185">Reference proteome</keyword>
<proteinExistence type="predicted"/>
<feature type="transmembrane region" description="Helical" evidence="1">
    <location>
        <begin position="53"/>
        <end position="72"/>
    </location>
</feature>
<dbReference type="EMBL" id="RRYP01001122">
    <property type="protein sequence ID" value="TNV86383.1"/>
    <property type="molecule type" value="Genomic_DNA"/>
</dbReference>
<accession>A0A8J8P3S6</accession>
<gene>
    <name evidence="2" type="ORF">FGO68_gene4441</name>
</gene>
<dbReference type="Proteomes" id="UP000785679">
    <property type="component" value="Unassembled WGS sequence"/>
</dbReference>
<keyword evidence="1" id="KW-1133">Transmembrane helix</keyword>
<sequence length="109" mass="12691">MVILIVIKRPHKEAHKLWKHLLYLKLALTVLLLRSLSEVVVGLFSIITPQAVLKFQLLIVLSILMISVYTRFYREDVTKFFSVTAGNSEFHKFGEEEGGQRDIQMQRFD</sequence>
<keyword evidence="1" id="KW-0472">Membrane</keyword>
<feature type="transmembrane region" description="Helical" evidence="1">
    <location>
        <begin position="21"/>
        <end position="47"/>
    </location>
</feature>